<name>A0AAE0K6F2_9PEZI</name>
<reference evidence="1" key="2">
    <citation type="submission" date="2023-06" db="EMBL/GenBank/DDBJ databases">
        <authorList>
            <consortium name="Lawrence Berkeley National Laboratory"/>
            <person name="Haridas S."/>
            <person name="Hensen N."/>
            <person name="Bonometti L."/>
            <person name="Westerberg I."/>
            <person name="Brannstrom I.O."/>
            <person name="Guillou S."/>
            <person name="Cros-Aarteil S."/>
            <person name="Calhoun S."/>
            <person name="Kuo A."/>
            <person name="Mondo S."/>
            <person name="Pangilinan J."/>
            <person name="Riley R."/>
            <person name="Labutti K."/>
            <person name="Andreopoulos B."/>
            <person name="Lipzen A."/>
            <person name="Chen C."/>
            <person name="Yanf M."/>
            <person name="Daum C."/>
            <person name="Ng V."/>
            <person name="Clum A."/>
            <person name="Steindorff A."/>
            <person name="Ohm R."/>
            <person name="Martin F."/>
            <person name="Silar P."/>
            <person name="Natvig D."/>
            <person name="Lalanne C."/>
            <person name="Gautier V."/>
            <person name="Ament-Velasquez S.L."/>
            <person name="Kruys A."/>
            <person name="Hutchinson M.I."/>
            <person name="Powell A.J."/>
            <person name="Barry K."/>
            <person name="Miller A.N."/>
            <person name="Grigoriev I.V."/>
            <person name="Debuchy R."/>
            <person name="Gladieux P."/>
            <person name="Thoren M.H."/>
            <person name="Johannesson H."/>
        </authorList>
    </citation>
    <scope>NUCLEOTIDE SEQUENCE</scope>
    <source>
        <strain evidence="1">CBS 958.72</strain>
    </source>
</reference>
<dbReference type="Proteomes" id="UP001287356">
    <property type="component" value="Unassembled WGS sequence"/>
</dbReference>
<proteinExistence type="predicted"/>
<organism evidence="1 2">
    <name type="scientific">Lasiosphaeria ovina</name>
    <dbReference type="NCBI Taxonomy" id="92902"/>
    <lineage>
        <taxon>Eukaryota</taxon>
        <taxon>Fungi</taxon>
        <taxon>Dikarya</taxon>
        <taxon>Ascomycota</taxon>
        <taxon>Pezizomycotina</taxon>
        <taxon>Sordariomycetes</taxon>
        <taxon>Sordariomycetidae</taxon>
        <taxon>Sordariales</taxon>
        <taxon>Lasiosphaeriaceae</taxon>
        <taxon>Lasiosphaeria</taxon>
    </lineage>
</organism>
<gene>
    <name evidence="1" type="ORF">B0T24DRAFT_303421</name>
</gene>
<dbReference type="EMBL" id="JAULSN010000005">
    <property type="protein sequence ID" value="KAK3370959.1"/>
    <property type="molecule type" value="Genomic_DNA"/>
</dbReference>
<protein>
    <submittedName>
        <fullName evidence="1">Uncharacterized protein</fullName>
    </submittedName>
</protein>
<evidence type="ECO:0000313" key="2">
    <source>
        <dbReference type="Proteomes" id="UP001287356"/>
    </source>
</evidence>
<evidence type="ECO:0000313" key="1">
    <source>
        <dbReference type="EMBL" id="KAK3370959.1"/>
    </source>
</evidence>
<sequence length="252" mass="28803">MTCLRIVVQNPVMLPSIPTMAIALNSETTRSPHRLARTKHPHLLFRQASIRNRPQSEYNRPRGVARQTVTLHSNTPIQAMRASTRRLPGNRILADTIPYISHITSSAYTTLLLIPKRASTSHISVRLKVHTTSWNMRKYGSKHYAAMRNRSWIEGRPSGSVTRRIQVQASQRGENQPVQVTVIEVWINPPRLWLKRFCLNLNSKPQITVTAEPAHSRRERTQTNLPPYILTMYICLTSSQPTRSARCSCRLT</sequence>
<dbReference type="AlphaFoldDB" id="A0AAE0K6F2"/>
<keyword evidence="2" id="KW-1185">Reference proteome</keyword>
<accession>A0AAE0K6F2</accession>
<comment type="caution">
    <text evidence="1">The sequence shown here is derived from an EMBL/GenBank/DDBJ whole genome shotgun (WGS) entry which is preliminary data.</text>
</comment>
<reference evidence="1" key="1">
    <citation type="journal article" date="2023" name="Mol. Phylogenet. Evol.">
        <title>Genome-scale phylogeny and comparative genomics of the fungal order Sordariales.</title>
        <authorList>
            <person name="Hensen N."/>
            <person name="Bonometti L."/>
            <person name="Westerberg I."/>
            <person name="Brannstrom I.O."/>
            <person name="Guillou S."/>
            <person name="Cros-Aarteil S."/>
            <person name="Calhoun S."/>
            <person name="Haridas S."/>
            <person name="Kuo A."/>
            <person name="Mondo S."/>
            <person name="Pangilinan J."/>
            <person name="Riley R."/>
            <person name="LaButti K."/>
            <person name="Andreopoulos B."/>
            <person name="Lipzen A."/>
            <person name="Chen C."/>
            <person name="Yan M."/>
            <person name="Daum C."/>
            <person name="Ng V."/>
            <person name="Clum A."/>
            <person name="Steindorff A."/>
            <person name="Ohm R.A."/>
            <person name="Martin F."/>
            <person name="Silar P."/>
            <person name="Natvig D.O."/>
            <person name="Lalanne C."/>
            <person name="Gautier V."/>
            <person name="Ament-Velasquez S.L."/>
            <person name="Kruys A."/>
            <person name="Hutchinson M.I."/>
            <person name="Powell A.J."/>
            <person name="Barry K."/>
            <person name="Miller A.N."/>
            <person name="Grigoriev I.V."/>
            <person name="Debuchy R."/>
            <person name="Gladieux P."/>
            <person name="Hiltunen Thoren M."/>
            <person name="Johannesson H."/>
        </authorList>
    </citation>
    <scope>NUCLEOTIDE SEQUENCE</scope>
    <source>
        <strain evidence="1">CBS 958.72</strain>
    </source>
</reference>